<reference evidence="1" key="2">
    <citation type="submission" date="2005-06" db="EMBL/GenBank/DDBJ databases">
        <title>Sequencing of the draft genome and assembly of Crocosphaera watsonii WH 8501.</title>
        <authorList>
            <consortium name="US DOE Joint Genome Institute (JGI-PGF)"/>
            <person name="Copeland A."/>
            <person name="Lucas S."/>
            <person name="Lapidus A."/>
            <person name="Barry K."/>
            <person name="Detter C."/>
            <person name="Glavina T."/>
            <person name="Hammon N."/>
            <person name="Israni S."/>
            <person name="Pitluck S."/>
            <person name="Richardson P."/>
        </authorList>
    </citation>
    <scope>NUCLEOTIDE SEQUENCE [LARGE SCALE GENOMIC DNA]</scope>
    <source>
        <strain evidence="1">WH 8501</strain>
    </source>
</reference>
<evidence type="ECO:0000313" key="1">
    <source>
        <dbReference type="EMBL" id="EAM50335.1"/>
    </source>
</evidence>
<sequence>MVIPQNHTLELSGNSRVLGPNVELGAYEGAELSPAPTPAASRILYVRATALGDNNGTSWSNAFTDLQDALAASRSGDKIWVAGGTYTRISHKICDRQTQKPYRKWV</sequence>
<accession>Q4C2I6</accession>
<proteinExistence type="predicted"/>
<dbReference type="InterPro" id="IPR011050">
    <property type="entry name" value="Pectin_lyase_fold/virulence"/>
</dbReference>
<dbReference type="SUPFAM" id="SSF51126">
    <property type="entry name" value="Pectin lyase-like"/>
    <property type="match status" value="1"/>
</dbReference>
<organism evidence="1 2">
    <name type="scientific">Crocosphaera watsonii WH 8501</name>
    <dbReference type="NCBI Taxonomy" id="165597"/>
    <lineage>
        <taxon>Bacteria</taxon>
        <taxon>Bacillati</taxon>
        <taxon>Cyanobacteriota</taxon>
        <taxon>Cyanophyceae</taxon>
        <taxon>Oscillatoriophycideae</taxon>
        <taxon>Chroococcales</taxon>
        <taxon>Aphanothecaceae</taxon>
        <taxon>Crocosphaera</taxon>
    </lineage>
</organism>
<name>Q4C2I6_CROWT</name>
<dbReference type="Gene3D" id="2.160.20.10">
    <property type="entry name" value="Single-stranded right-handed beta-helix, Pectin lyase-like"/>
    <property type="match status" value="1"/>
</dbReference>
<evidence type="ECO:0000313" key="2">
    <source>
        <dbReference type="Proteomes" id="UP000003922"/>
    </source>
</evidence>
<dbReference type="RefSeq" id="WP_007305954.1">
    <property type="nucleotide sequence ID" value="NZ_AADV02000029.1"/>
</dbReference>
<dbReference type="OrthoDB" id="428688at2"/>
<dbReference type="Proteomes" id="UP000003922">
    <property type="component" value="Unassembled WGS sequence"/>
</dbReference>
<reference evidence="1" key="1">
    <citation type="submission" date="2004-02" db="EMBL/GenBank/DDBJ databases">
        <authorList>
            <consortium name="DOE Joint Genome Institute"/>
        </authorList>
    </citation>
    <scope>NUCLEOTIDE SEQUENCE [LARGE SCALE GENOMIC DNA]</scope>
    <source>
        <strain evidence="1">WH 8501</strain>
    </source>
</reference>
<comment type="caution">
    <text evidence="1">The sequence shown here is derived from an EMBL/GenBank/DDBJ whole genome shotgun (WGS) entry which is preliminary data.</text>
</comment>
<reference evidence="1" key="3">
    <citation type="submission" date="2016-12" db="EMBL/GenBank/DDBJ databases">
        <title>Annotation of the draft genome assembly of Crocosphaera watsonii WH 8501.</title>
        <authorList>
            <consortium name="US DOE Joint Genome Institute (JGI-ORNL)"/>
            <person name="Larimer F."/>
            <person name="Land M."/>
        </authorList>
    </citation>
    <scope>NUCLEOTIDE SEQUENCE</scope>
    <source>
        <strain evidence="1">WH 8501</strain>
    </source>
</reference>
<dbReference type="KEGG" id="cwa:CwatDRAFT_3326"/>
<keyword evidence="2" id="KW-1185">Reference proteome</keyword>
<dbReference type="InterPro" id="IPR012334">
    <property type="entry name" value="Pectin_lyas_fold"/>
</dbReference>
<gene>
    <name evidence="1" type="ORF">CwatDRAFT_3326</name>
</gene>
<protein>
    <submittedName>
        <fullName evidence="1">Uncharacterized protein</fullName>
    </submittedName>
</protein>
<dbReference type="EMBL" id="AADV02000029">
    <property type="protein sequence ID" value="EAM50335.1"/>
    <property type="molecule type" value="Genomic_DNA"/>
</dbReference>
<dbReference type="AlphaFoldDB" id="Q4C2I6"/>